<dbReference type="EMBL" id="LUHQ01000004">
    <property type="protein sequence ID" value="OAO96721.1"/>
    <property type="molecule type" value="Genomic_DNA"/>
</dbReference>
<protein>
    <recommendedName>
        <fullName evidence="4">Transmembrane protein</fullName>
    </recommendedName>
</protein>
<evidence type="ECO:0000313" key="3">
    <source>
        <dbReference type="Proteomes" id="UP000078284"/>
    </source>
</evidence>
<accession>A0A178UVI5</accession>
<name>A0A178UVI5_ARATH</name>
<dbReference type="Proteomes" id="UP000078284">
    <property type="component" value="Chromosome 4"/>
</dbReference>
<organism evidence="2 3">
    <name type="scientific">Arabidopsis thaliana</name>
    <name type="common">Mouse-ear cress</name>
    <dbReference type="NCBI Taxonomy" id="3702"/>
    <lineage>
        <taxon>Eukaryota</taxon>
        <taxon>Viridiplantae</taxon>
        <taxon>Streptophyta</taxon>
        <taxon>Embryophyta</taxon>
        <taxon>Tracheophyta</taxon>
        <taxon>Spermatophyta</taxon>
        <taxon>Magnoliopsida</taxon>
        <taxon>eudicotyledons</taxon>
        <taxon>Gunneridae</taxon>
        <taxon>Pentapetalae</taxon>
        <taxon>rosids</taxon>
        <taxon>malvids</taxon>
        <taxon>Brassicales</taxon>
        <taxon>Brassicaceae</taxon>
        <taxon>Camelineae</taxon>
        <taxon>Arabidopsis</taxon>
    </lineage>
</organism>
<keyword evidence="1" id="KW-0732">Signal</keyword>
<evidence type="ECO:0000313" key="2">
    <source>
        <dbReference type="EMBL" id="OAO96721.1"/>
    </source>
</evidence>
<reference evidence="3" key="1">
    <citation type="journal article" date="2016" name="Proc. Natl. Acad. Sci. U.S.A.">
        <title>Chromosome-level assembly of Arabidopsis thaliana Ler reveals the extent of translocation and inversion polymorphisms.</title>
        <authorList>
            <person name="Zapata L."/>
            <person name="Ding J."/>
            <person name="Willing E.M."/>
            <person name="Hartwig B."/>
            <person name="Bezdan D."/>
            <person name="Jiao W.B."/>
            <person name="Patel V."/>
            <person name="Velikkakam James G."/>
            <person name="Koornneef M."/>
            <person name="Ossowski S."/>
            <person name="Schneeberger K."/>
        </authorList>
    </citation>
    <scope>NUCLEOTIDE SEQUENCE [LARGE SCALE GENOMIC DNA]</scope>
    <source>
        <strain evidence="3">cv. Landsberg erecta</strain>
    </source>
</reference>
<feature type="chain" id="PRO_5008094399" description="Transmembrane protein" evidence="1">
    <location>
        <begin position="18"/>
        <end position="50"/>
    </location>
</feature>
<evidence type="ECO:0000256" key="1">
    <source>
        <dbReference type="SAM" id="SignalP"/>
    </source>
</evidence>
<evidence type="ECO:0008006" key="4">
    <source>
        <dbReference type="Google" id="ProtNLM"/>
    </source>
</evidence>
<gene>
    <name evidence="2" type="ordered locus">AXX17_At4g23730</name>
</gene>
<proteinExistence type="predicted"/>
<comment type="caution">
    <text evidence="2">The sequence shown here is derived from an EMBL/GenBank/DDBJ whole genome shotgun (WGS) entry which is preliminary data.</text>
</comment>
<dbReference type="AlphaFoldDB" id="A0A178UVI5"/>
<sequence>MIQFILNFLVKSLLVPSLVNVFFHCGNDLALLWWFEVRTISLCNERSVVL</sequence>
<feature type="signal peptide" evidence="1">
    <location>
        <begin position="1"/>
        <end position="17"/>
    </location>
</feature>